<keyword evidence="5" id="KW-1185">Reference proteome</keyword>
<comment type="caution">
    <text evidence="4">The sequence shown here is derived from an EMBL/GenBank/DDBJ whole genome shotgun (WGS) entry which is preliminary data.</text>
</comment>
<dbReference type="AlphaFoldDB" id="A0A835VS87"/>
<feature type="coiled-coil region" evidence="1">
    <location>
        <begin position="486"/>
        <end position="513"/>
    </location>
</feature>
<protein>
    <submittedName>
        <fullName evidence="4">Uncharacterized protein</fullName>
    </submittedName>
</protein>
<dbReference type="PROSITE" id="PS51318">
    <property type="entry name" value="TAT"/>
    <property type="match status" value="1"/>
</dbReference>
<evidence type="ECO:0000256" key="3">
    <source>
        <dbReference type="SAM" id="SignalP"/>
    </source>
</evidence>
<evidence type="ECO:0000313" key="5">
    <source>
        <dbReference type="Proteomes" id="UP000650467"/>
    </source>
</evidence>
<feature type="chain" id="PRO_5032461432" evidence="3">
    <location>
        <begin position="32"/>
        <end position="545"/>
    </location>
</feature>
<evidence type="ECO:0000313" key="4">
    <source>
        <dbReference type="EMBL" id="KAG2423506.1"/>
    </source>
</evidence>
<feature type="region of interest" description="Disordered" evidence="2">
    <location>
        <begin position="46"/>
        <end position="67"/>
    </location>
</feature>
<evidence type="ECO:0000256" key="1">
    <source>
        <dbReference type="SAM" id="Coils"/>
    </source>
</evidence>
<dbReference type="OrthoDB" id="555348at2759"/>
<proteinExistence type="predicted"/>
<evidence type="ECO:0000256" key="2">
    <source>
        <dbReference type="SAM" id="MobiDB-lite"/>
    </source>
</evidence>
<keyword evidence="3" id="KW-0732">Signal</keyword>
<keyword evidence="1" id="KW-0175">Coiled coil</keyword>
<dbReference type="Proteomes" id="UP000650467">
    <property type="component" value="Unassembled WGS sequence"/>
</dbReference>
<name>A0A835VS87_CHLIN</name>
<feature type="region of interest" description="Disordered" evidence="2">
    <location>
        <begin position="371"/>
        <end position="397"/>
    </location>
</feature>
<sequence length="545" mass="58790">MNSPARRGHLAAGALAALLMALVMLAGSVAAAFSVKNEVPGARAFHRRSMQQQQRPRGAAGGTGSTGQFLGVDEKDYLSYPRLTGCSVLVRTALYKKFYAAGDELGFRSFEANLCAMPLTSRAEIQLNLTTPEAQWAFRTVVPIIATGVWPYYDNNATKFMEDYVQNGLSAQGILIPNLYKPYWVVRAVHAAVCLGQPMVPVNNILFNNGDELKWSSISSISNSYVQCTELEDKGLTLEMERFPRAGLMPMQQTYHIVYNPPTNEFGDSDNTIMKLRSTSYQGDLTWCKVYDDSTNTVIPWPASSTGIDIYPASSYSRNISLRCDIPQELYFTNKWVDTQFRFYSIVAGNEEFNGYLATLFTGYFIPPPPSPPSPAPSPPMPPSPFPPSPPRPPSPAPTCKNAITEPCFYLHVLSDCAIACKIRALVDPSTYETVPDCRPFISNPLFNNNRVLDNSQTCQSVCTPIPMGRTNATVSEGAAASVSSTAAQAAEIDQLQARLDELSAAADELAGIAAELADAAASRTAAAAAAAVAVAAATGRAAPA</sequence>
<dbReference type="InterPro" id="IPR006311">
    <property type="entry name" value="TAT_signal"/>
</dbReference>
<organism evidence="4 5">
    <name type="scientific">Chlamydomonas incerta</name>
    <dbReference type="NCBI Taxonomy" id="51695"/>
    <lineage>
        <taxon>Eukaryota</taxon>
        <taxon>Viridiplantae</taxon>
        <taxon>Chlorophyta</taxon>
        <taxon>core chlorophytes</taxon>
        <taxon>Chlorophyceae</taxon>
        <taxon>CS clade</taxon>
        <taxon>Chlamydomonadales</taxon>
        <taxon>Chlamydomonadaceae</taxon>
        <taxon>Chlamydomonas</taxon>
    </lineage>
</organism>
<accession>A0A835VS87</accession>
<reference evidence="4" key="1">
    <citation type="journal article" date="2020" name="bioRxiv">
        <title>Comparative genomics of Chlamydomonas.</title>
        <authorList>
            <person name="Craig R.J."/>
            <person name="Hasan A.R."/>
            <person name="Ness R.W."/>
            <person name="Keightley P.D."/>
        </authorList>
    </citation>
    <scope>NUCLEOTIDE SEQUENCE</scope>
    <source>
        <strain evidence="4">SAG 7.73</strain>
    </source>
</reference>
<dbReference type="EMBL" id="JAEHOC010000078">
    <property type="protein sequence ID" value="KAG2423506.1"/>
    <property type="molecule type" value="Genomic_DNA"/>
</dbReference>
<gene>
    <name evidence="4" type="ORF">HXX76_015254</name>
</gene>
<feature type="signal peptide" evidence="3">
    <location>
        <begin position="1"/>
        <end position="31"/>
    </location>
</feature>